<comment type="caution">
    <text evidence="2">The sequence shown here is derived from an EMBL/GenBank/DDBJ whole genome shotgun (WGS) entry which is preliminary data.</text>
</comment>
<sequence>MSKVSVVMPVYNRQSMVSEAIDSILKQDYGNFEFIIVNDGSTDSTAAILANYNDPRLRVVELPVNSGVSISRNIGMNCATGDYIAVMDSDDIAFPGRLTAQVSFMEAHPDVHILGTDAVKIVAGEEGRMNHPQEDAVIKSRLLAMDGSSMIHPTTMMRTGFLRMNSIQYPLSRTDSDHGLWIEAMAAGAKFHLLKQHLLTYRRHDTNITAETNTNLRRLHSDKLQYRIKLLGLFFPDLTHAEMTAIARLMESGRSLQITDACAGIAAANKAQKYTVSRYGESREVLSNLIRHFASAGIQALSAIGQRS</sequence>
<protein>
    <submittedName>
        <fullName evidence="2">Glycosyltransferase</fullName>
    </submittedName>
</protein>
<feature type="domain" description="Glycosyltransferase 2-like" evidence="1">
    <location>
        <begin position="5"/>
        <end position="164"/>
    </location>
</feature>
<dbReference type="RefSeq" id="WP_052132303.1">
    <property type="nucleotide sequence ID" value="NZ_JRAA01000003.1"/>
</dbReference>
<dbReference type="eggNOG" id="COG1216">
    <property type="taxonomic scope" value="Bacteria"/>
</dbReference>
<name>A0A0B0H534_SOVGS</name>
<evidence type="ECO:0000313" key="3">
    <source>
        <dbReference type="Proteomes" id="UP000030856"/>
    </source>
</evidence>
<keyword evidence="3" id="KW-1185">Reference proteome</keyword>
<dbReference type="InterPro" id="IPR001173">
    <property type="entry name" value="Glyco_trans_2-like"/>
</dbReference>
<dbReference type="SUPFAM" id="SSF53448">
    <property type="entry name" value="Nucleotide-diphospho-sugar transferases"/>
    <property type="match status" value="1"/>
</dbReference>
<dbReference type="CDD" id="cd00761">
    <property type="entry name" value="Glyco_tranf_GTA_type"/>
    <property type="match status" value="1"/>
</dbReference>
<gene>
    <name evidence="2" type="ORF">JV46_24380</name>
</gene>
<dbReference type="Pfam" id="PF00535">
    <property type="entry name" value="Glycos_transf_2"/>
    <property type="match status" value="1"/>
</dbReference>
<accession>A0A0B0H534</accession>
<organism evidence="2 3">
    <name type="scientific">Solemya velum gill symbiont</name>
    <dbReference type="NCBI Taxonomy" id="2340"/>
    <lineage>
        <taxon>Bacteria</taxon>
        <taxon>Pseudomonadati</taxon>
        <taxon>Pseudomonadota</taxon>
        <taxon>Gammaproteobacteria</taxon>
        <taxon>sulfur-oxidizing symbionts</taxon>
    </lineage>
</organism>
<dbReference type="AlphaFoldDB" id="A0A0B0H534"/>
<evidence type="ECO:0000313" key="2">
    <source>
        <dbReference type="EMBL" id="KHF24240.1"/>
    </source>
</evidence>
<proteinExistence type="predicted"/>
<dbReference type="Gene3D" id="3.90.550.10">
    <property type="entry name" value="Spore Coat Polysaccharide Biosynthesis Protein SpsA, Chain A"/>
    <property type="match status" value="1"/>
</dbReference>
<dbReference type="InterPro" id="IPR029044">
    <property type="entry name" value="Nucleotide-diphossugar_trans"/>
</dbReference>
<dbReference type="GO" id="GO:0016758">
    <property type="term" value="F:hexosyltransferase activity"/>
    <property type="evidence" value="ECO:0007669"/>
    <property type="project" value="UniProtKB-ARBA"/>
</dbReference>
<dbReference type="GeneID" id="86990446"/>
<keyword evidence="2" id="KW-0808">Transferase</keyword>
<dbReference type="OrthoDB" id="9802649at2"/>
<dbReference type="STRING" id="2340.JV46_24380"/>
<reference evidence="2 3" key="1">
    <citation type="journal article" date="2014" name="BMC Genomics">
        <title>The genome of the intracellular bacterium of the coastal bivalve, Solemya velum: a blueprint for thriving in and out of symbiosis.</title>
        <authorList>
            <person name="Dmytrenko O."/>
            <person name="Russell S.L."/>
            <person name="Loo W.T."/>
            <person name="Fontanez K.M."/>
            <person name="Liao L."/>
            <person name="Roeselers G."/>
            <person name="Sharma R."/>
            <person name="Stewart F.J."/>
            <person name="Newton I.L."/>
            <person name="Woyke T."/>
            <person name="Wu D."/>
            <person name="Lang J.M."/>
            <person name="Eisen J.A."/>
            <person name="Cavanaugh C.M."/>
        </authorList>
    </citation>
    <scope>NUCLEOTIDE SEQUENCE [LARGE SCALE GENOMIC DNA]</scope>
    <source>
        <strain evidence="2 3">WH</strain>
    </source>
</reference>
<dbReference type="Proteomes" id="UP000030856">
    <property type="component" value="Unassembled WGS sequence"/>
</dbReference>
<dbReference type="PANTHER" id="PTHR22916">
    <property type="entry name" value="GLYCOSYLTRANSFERASE"/>
    <property type="match status" value="1"/>
</dbReference>
<dbReference type="PANTHER" id="PTHR22916:SF3">
    <property type="entry name" value="UDP-GLCNAC:BETAGAL BETA-1,3-N-ACETYLGLUCOSAMINYLTRANSFERASE-LIKE PROTEIN 1"/>
    <property type="match status" value="1"/>
</dbReference>
<dbReference type="EMBL" id="JRAA01000003">
    <property type="protein sequence ID" value="KHF24240.1"/>
    <property type="molecule type" value="Genomic_DNA"/>
</dbReference>
<evidence type="ECO:0000259" key="1">
    <source>
        <dbReference type="Pfam" id="PF00535"/>
    </source>
</evidence>